<gene>
    <name evidence="2" type="ORF">WR25_26210</name>
</gene>
<evidence type="ECO:0000256" key="1">
    <source>
        <dbReference type="SAM" id="SignalP"/>
    </source>
</evidence>
<name>A0A2A2LLX7_9BILA</name>
<keyword evidence="3" id="KW-1185">Reference proteome</keyword>
<organism evidence="2 3">
    <name type="scientific">Diploscapter pachys</name>
    <dbReference type="NCBI Taxonomy" id="2018661"/>
    <lineage>
        <taxon>Eukaryota</taxon>
        <taxon>Metazoa</taxon>
        <taxon>Ecdysozoa</taxon>
        <taxon>Nematoda</taxon>
        <taxon>Chromadorea</taxon>
        <taxon>Rhabditida</taxon>
        <taxon>Rhabditina</taxon>
        <taxon>Rhabditomorpha</taxon>
        <taxon>Rhabditoidea</taxon>
        <taxon>Rhabditidae</taxon>
        <taxon>Diploscapter</taxon>
    </lineage>
</organism>
<accession>A0A2A2LLX7</accession>
<dbReference type="Proteomes" id="UP000218231">
    <property type="component" value="Unassembled WGS sequence"/>
</dbReference>
<evidence type="ECO:0000313" key="3">
    <source>
        <dbReference type="Proteomes" id="UP000218231"/>
    </source>
</evidence>
<keyword evidence="1" id="KW-0732">Signal</keyword>
<dbReference type="EMBL" id="LIAE01006597">
    <property type="protein sequence ID" value="PAV87224.1"/>
    <property type="molecule type" value="Genomic_DNA"/>
</dbReference>
<reference evidence="2 3" key="1">
    <citation type="journal article" date="2017" name="Curr. Biol.">
        <title>Genome architecture and evolution of a unichromosomal asexual nematode.</title>
        <authorList>
            <person name="Fradin H."/>
            <person name="Zegar C."/>
            <person name="Gutwein M."/>
            <person name="Lucas J."/>
            <person name="Kovtun M."/>
            <person name="Corcoran D."/>
            <person name="Baugh L.R."/>
            <person name="Kiontke K."/>
            <person name="Gunsalus K."/>
            <person name="Fitch D.H."/>
            <person name="Piano F."/>
        </authorList>
    </citation>
    <scope>NUCLEOTIDE SEQUENCE [LARGE SCALE GENOMIC DNA]</scope>
    <source>
        <strain evidence="2">PF1309</strain>
    </source>
</reference>
<feature type="signal peptide" evidence="1">
    <location>
        <begin position="1"/>
        <end position="21"/>
    </location>
</feature>
<protein>
    <submittedName>
        <fullName evidence="2">Uncharacterized protein</fullName>
    </submittedName>
</protein>
<evidence type="ECO:0000313" key="2">
    <source>
        <dbReference type="EMBL" id="PAV87224.1"/>
    </source>
</evidence>
<dbReference type="AlphaFoldDB" id="A0A2A2LLX7"/>
<proteinExistence type="predicted"/>
<sequence length="69" mass="7616">MNPILWISSMALSVCIPILIQVPNENLFSGCSPLSLCRSLPRIVIATMDLEYFSHFTATVLIPPDLQLA</sequence>
<feature type="chain" id="PRO_5012674651" evidence="1">
    <location>
        <begin position="22"/>
        <end position="69"/>
    </location>
</feature>
<comment type="caution">
    <text evidence="2">The sequence shown here is derived from an EMBL/GenBank/DDBJ whole genome shotgun (WGS) entry which is preliminary data.</text>
</comment>